<feature type="domain" description="Acyltransferase 3" evidence="2">
    <location>
        <begin position="10"/>
        <end position="326"/>
    </location>
</feature>
<feature type="transmembrane region" description="Helical" evidence="1">
    <location>
        <begin position="12"/>
        <end position="30"/>
    </location>
</feature>
<gene>
    <name evidence="4" type="ORF">HBJ55_03065</name>
</gene>
<proteinExistence type="predicted"/>
<keyword evidence="1" id="KW-1133">Transmembrane helix</keyword>
<dbReference type="PANTHER" id="PTHR23028">
    <property type="entry name" value="ACETYLTRANSFERASE"/>
    <property type="match status" value="1"/>
</dbReference>
<keyword evidence="5" id="KW-1185">Reference proteome</keyword>
<dbReference type="Pfam" id="PF01757">
    <property type="entry name" value="Acyl_transf_3"/>
    <property type="match status" value="1"/>
</dbReference>
<evidence type="ECO:0000259" key="2">
    <source>
        <dbReference type="Pfam" id="PF01757"/>
    </source>
</evidence>
<feature type="transmembrane region" description="Helical" evidence="1">
    <location>
        <begin position="167"/>
        <end position="185"/>
    </location>
</feature>
<feature type="transmembrane region" description="Helical" evidence="1">
    <location>
        <begin position="251"/>
        <end position="269"/>
    </location>
</feature>
<dbReference type="Proteomes" id="UP001318321">
    <property type="component" value="Unassembled WGS sequence"/>
</dbReference>
<keyword evidence="1" id="KW-0812">Transmembrane</keyword>
<dbReference type="InterPro" id="IPR050879">
    <property type="entry name" value="Acyltransferase_3"/>
</dbReference>
<dbReference type="EMBL" id="JAAQTO010000006">
    <property type="protein sequence ID" value="NIC04406.1"/>
    <property type="molecule type" value="Genomic_DNA"/>
</dbReference>
<dbReference type="GO" id="GO:0016746">
    <property type="term" value="F:acyltransferase activity"/>
    <property type="evidence" value="ECO:0007669"/>
    <property type="project" value="UniProtKB-KW"/>
</dbReference>
<reference evidence="4 5" key="1">
    <citation type="submission" date="2020-03" db="EMBL/GenBank/DDBJ databases">
        <title>Identification of Halomonas strains.</title>
        <authorList>
            <person name="Xiao Z."/>
            <person name="Dong F."/>
            <person name="Wang Z."/>
            <person name="Zhao J.-Y."/>
        </authorList>
    </citation>
    <scope>NUCLEOTIDE SEQUENCE [LARGE SCALE GENOMIC DNA]</scope>
    <source>
        <strain evidence="4 5">DX6</strain>
    </source>
</reference>
<feature type="transmembrane region" description="Helical" evidence="1">
    <location>
        <begin position="229"/>
        <end position="245"/>
    </location>
</feature>
<protein>
    <submittedName>
        <fullName evidence="4">Acyltransferase</fullName>
    </submittedName>
</protein>
<feature type="transmembrane region" description="Helical" evidence="1">
    <location>
        <begin position="281"/>
        <end position="298"/>
    </location>
</feature>
<comment type="caution">
    <text evidence="4">The sequence shown here is derived from an EMBL/GenBank/DDBJ whole genome shotgun (WGS) entry which is preliminary data.</text>
</comment>
<dbReference type="InterPro" id="IPR002656">
    <property type="entry name" value="Acyl_transf_3_dom"/>
</dbReference>
<keyword evidence="4" id="KW-0012">Acyltransferase</keyword>
<keyword evidence="4" id="KW-0808">Transferase</keyword>
<sequence length="640" mass="71507">MGKQVLTYRKDIDGLRALAVLSVIAFHTGLEFFPGGYVGVDIFFVISGYIITSVIYSEVKNNEFSYIGFYKRRAARLLPSFIITLLIVLAFGFYYYTSKSFDRLGKEIFFSSIGAANLLFAQGVDYFAEDAANQPLIHLWSLGVEEQFYLVWPVLLLVAFRISNVSVIPLSCLAFIATTIIAIAATNAGNSQAYFLLQYRANELLIGSLTALVLSKYKSLNINMHFSKYMNYLGLALMLAPVLLYDKNTAFPGYNALAPCIGVALIIAFPSKGIVTQVLSHRILVFIGLISYPMYLYHQPLVSFIRYFDMAMPGYVLFMTIVVLSSLMAMATYRYIEHPIRSIGRSSSLKSSVTIGMISLSIPVLAATGLAVAKTNGLPERFEYLNRFALQVSESHSSTFHKYYERGFKVASAEKGEVLFVGDSVLQQYVFPLSIALGFSSGEVDTVTRGGCVLLKGVEFIDKYADISCNDLRESLYRSPKRYDYVVISQSWESYQDLITNFPDSENSYDRWTGFLNQTIEHFLKYAEEVIIIGAHPRVSGTTNLQPSIGLTEEIYQAGLRSLRINNLEGLSSASFFFQKFELTSGVTILEPHKIFCTPVCMVDNESWSYFSDSQHITSAATSYVVEKIKSILVSKANES</sequence>
<dbReference type="Pfam" id="PF19040">
    <property type="entry name" value="SGNH"/>
    <property type="match status" value="1"/>
</dbReference>
<dbReference type="PANTHER" id="PTHR23028:SF53">
    <property type="entry name" value="ACYL_TRANSF_3 DOMAIN-CONTAINING PROTEIN"/>
    <property type="match status" value="1"/>
</dbReference>
<dbReference type="RefSeq" id="WP_167110919.1">
    <property type="nucleotide sequence ID" value="NZ_JAAQTO010000006.1"/>
</dbReference>
<evidence type="ECO:0000256" key="1">
    <source>
        <dbReference type="SAM" id="Phobius"/>
    </source>
</evidence>
<evidence type="ECO:0000313" key="5">
    <source>
        <dbReference type="Proteomes" id="UP001318321"/>
    </source>
</evidence>
<feature type="transmembrane region" description="Helical" evidence="1">
    <location>
        <begin position="77"/>
        <end position="96"/>
    </location>
</feature>
<dbReference type="InterPro" id="IPR043968">
    <property type="entry name" value="SGNH"/>
</dbReference>
<feature type="transmembrane region" description="Helical" evidence="1">
    <location>
        <begin position="36"/>
        <end position="56"/>
    </location>
</feature>
<keyword evidence="1" id="KW-0472">Membrane</keyword>
<feature type="transmembrane region" description="Helical" evidence="1">
    <location>
        <begin position="353"/>
        <end position="373"/>
    </location>
</feature>
<evidence type="ECO:0000313" key="4">
    <source>
        <dbReference type="EMBL" id="NIC04406.1"/>
    </source>
</evidence>
<feature type="domain" description="SGNH" evidence="3">
    <location>
        <begin position="416"/>
        <end position="629"/>
    </location>
</feature>
<accession>A0ABX0PMY5</accession>
<feature type="transmembrane region" description="Helical" evidence="1">
    <location>
        <begin position="310"/>
        <end position="333"/>
    </location>
</feature>
<organism evidence="4 5">
    <name type="scientific">Billgrantia bachuensis</name>
    <dbReference type="NCBI Taxonomy" id="2717286"/>
    <lineage>
        <taxon>Bacteria</taxon>
        <taxon>Pseudomonadati</taxon>
        <taxon>Pseudomonadota</taxon>
        <taxon>Gammaproteobacteria</taxon>
        <taxon>Oceanospirillales</taxon>
        <taxon>Halomonadaceae</taxon>
        <taxon>Billgrantia</taxon>
    </lineage>
</organism>
<name>A0ABX0PMY5_9GAMM</name>
<feature type="transmembrane region" description="Helical" evidence="1">
    <location>
        <begin position="137"/>
        <end position="160"/>
    </location>
</feature>
<evidence type="ECO:0000259" key="3">
    <source>
        <dbReference type="Pfam" id="PF19040"/>
    </source>
</evidence>